<sequence length="130" mass="14245">MRRSSGRAATLRVTPTVGCPIPPQETPATHVSGEGTDSTERGRRMWARVKGRTEIALLVIPFHGYMFRPGFILVSNGEESQTPPNRRLYPVFARLYPLIRRLAPNKVTSTESIGPAMLAVAGRAERGSTS</sequence>
<dbReference type="Proteomes" id="UP001551482">
    <property type="component" value="Unassembled WGS sequence"/>
</dbReference>
<dbReference type="EMBL" id="JBEZFP010000187">
    <property type="protein sequence ID" value="MEU8139607.1"/>
    <property type="molecule type" value="Genomic_DNA"/>
</dbReference>
<organism evidence="2 3">
    <name type="scientific">Streptodolium elevatio</name>
    <dbReference type="NCBI Taxonomy" id="3157996"/>
    <lineage>
        <taxon>Bacteria</taxon>
        <taxon>Bacillati</taxon>
        <taxon>Actinomycetota</taxon>
        <taxon>Actinomycetes</taxon>
        <taxon>Kitasatosporales</taxon>
        <taxon>Streptomycetaceae</taxon>
        <taxon>Streptodolium</taxon>
    </lineage>
</organism>
<dbReference type="Gene3D" id="3.40.50.720">
    <property type="entry name" value="NAD(P)-binding Rossmann-like Domain"/>
    <property type="match status" value="1"/>
</dbReference>
<proteinExistence type="predicted"/>
<comment type="caution">
    <text evidence="2">The sequence shown here is derived from an EMBL/GenBank/DDBJ whole genome shotgun (WGS) entry which is preliminary data.</text>
</comment>
<evidence type="ECO:0000313" key="3">
    <source>
        <dbReference type="Proteomes" id="UP001551482"/>
    </source>
</evidence>
<evidence type="ECO:0000313" key="2">
    <source>
        <dbReference type="EMBL" id="MEU8139607.1"/>
    </source>
</evidence>
<evidence type="ECO:0000256" key="1">
    <source>
        <dbReference type="SAM" id="MobiDB-lite"/>
    </source>
</evidence>
<dbReference type="RefSeq" id="WP_358363809.1">
    <property type="nucleotide sequence ID" value="NZ_JBEZFP010000187.1"/>
</dbReference>
<feature type="region of interest" description="Disordered" evidence="1">
    <location>
        <begin position="1"/>
        <end position="42"/>
    </location>
</feature>
<accession>A0ABV3DV23</accession>
<name>A0ABV3DV23_9ACTN</name>
<reference evidence="2 3" key="1">
    <citation type="submission" date="2024-06" db="EMBL/GenBank/DDBJ databases">
        <title>The Natural Products Discovery Center: Release of the First 8490 Sequenced Strains for Exploring Actinobacteria Biosynthetic Diversity.</title>
        <authorList>
            <person name="Kalkreuter E."/>
            <person name="Kautsar S.A."/>
            <person name="Yang D."/>
            <person name="Bader C.D."/>
            <person name="Teijaro C.N."/>
            <person name="Fluegel L."/>
            <person name="Davis C.M."/>
            <person name="Simpson J.R."/>
            <person name="Lauterbach L."/>
            <person name="Steele A.D."/>
            <person name="Gui C."/>
            <person name="Meng S."/>
            <person name="Li G."/>
            <person name="Viehrig K."/>
            <person name="Ye F."/>
            <person name="Su P."/>
            <person name="Kiefer A.F."/>
            <person name="Nichols A."/>
            <person name="Cepeda A.J."/>
            <person name="Yan W."/>
            <person name="Fan B."/>
            <person name="Jiang Y."/>
            <person name="Adhikari A."/>
            <person name="Zheng C.-J."/>
            <person name="Schuster L."/>
            <person name="Cowan T.M."/>
            <person name="Smanski M.J."/>
            <person name="Chevrette M.G."/>
            <person name="De Carvalho L.P.S."/>
            <person name="Shen B."/>
        </authorList>
    </citation>
    <scope>NUCLEOTIDE SEQUENCE [LARGE SCALE GENOMIC DNA]</scope>
    <source>
        <strain evidence="2 3">NPDC048946</strain>
    </source>
</reference>
<gene>
    <name evidence="2" type="ORF">AB0C36_39700</name>
</gene>
<keyword evidence="3" id="KW-1185">Reference proteome</keyword>
<protein>
    <submittedName>
        <fullName evidence="2">Uncharacterized protein</fullName>
    </submittedName>
</protein>